<dbReference type="VEuPathDB" id="HostDB:ENSMMUG00000000196"/>
<dbReference type="SMART" id="SM00233">
    <property type="entry name" value="PH"/>
    <property type="match status" value="1"/>
</dbReference>
<evidence type="ECO:0000313" key="4">
    <source>
        <dbReference type="Ensembl" id="ENSMMUP00000000275.4"/>
    </source>
</evidence>
<dbReference type="InterPro" id="IPR059060">
    <property type="entry name" value="Niban_1/2/3_dom"/>
</dbReference>
<dbReference type="ExpressionAtlas" id="F7HJE7">
    <property type="expression patterns" value="baseline"/>
</dbReference>
<comment type="similarity">
    <text evidence="1">Belongs to the Niban family.</text>
</comment>
<sequence length="705" mass="78478">MIFFLPYPTTYPRDCPRSLYRNHWLWATWPQGSGEDAGAAWGGAGVGPLNPLRPSLSPATQVPLNRGTQAVVIGRGREAPGDSSSMGGRPSSPLDKQQQQHLRGQVDTLMRNFLPCYRGQLAASILRQISRELGPQEPARSQLLRSKKLPQVREHRGPLTQLRGHPPRWQPIFCVLRGDGRLEWFSHKEEYENGGHPLGSTALTGYTLLTSQREYLRLLDALCPDSLGDHTQEEPDSLLEVPVSFPLFLQHPFRRHLCFSAATREAQHAWRLALQGGIRLRGTVLQRSQAPAARAFLDAVRLYRQHQGHFGDDDVTLGSDAEVLTAVLMREQLPALRAQTLPGLRGSGRARAWAWTELLDAVHAAVLAGASAGLRAFQPEKDELLASLEKAIRPDMDQLLRQRARVAGRLRTDIRGPLESCLRREVDPQLPRVVQTLLRTVEASLEAVRTLLAQGMDRLSRRLRQSSSGTRLRREVYSFGEMPWDLALMQTCYREAERSHGRLGQLAAPFGFLGMQSLVFGAQDLAQQLIADAVATFLQLADQCLTMALNCDQAAQRLERVRGRVLKKFESDSGLAQRRFIQGWGLCIFLPFVLSQLEPSCKKELPEFEGDVLAMGSQALTTEGIYEDVIRGCLLQRIDRELKKTLGANDVSCTLDGCLEVPWEQEGADEETEAEREGRTCSRQPGSGAQIQPLCPPPSQGTFRS</sequence>
<dbReference type="Bgee" id="ENSMMUG00000000196">
    <property type="expression patterns" value="Expressed in spleen and 7 other cell types or tissues"/>
</dbReference>
<feature type="compositionally biased region" description="Polar residues" evidence="2">
    <location>
        <begin position="681"/>
        <end position="690"/>
    </location>
</feature>
<evidence type="ECO:0000256" key="2">
    <source>
        <dbReference type="SAM" id="MobiDB-lite"/>
    </source>
</evidence>
<keyword evidence="5" id="KW-1185">Reference proteome</keyword>
<evidence type="ECO:0000256" key="1">
    <source>
        <dbReference type="ARBA" id="ARBA00010251"/>
    </source>
</evidence>
<name>F7HJE7_MACMU</name>
<dbReference type="Pfam" id="PF26089">
    <property type="entry name" value="PH_Niban2"/>
    <property type="match status" value="1"/>
</dbReference>
<reference evidence="5" key="1">
    <citation type="journal article" date="2007" name="Science">
        <title>Evolutionary and biomedical insights from the rhesus macaque genome.</title>
        <authorList>
            <person name="Gibbs R.A."/>
            <person name="Rogers J."/>
            <person name="Katze M.G."/>
            <person name="Bumgarner R."/>
            <person name="Weinstock G.M."/>
            <person name="Mardis E.R."/>
            <person name="Remington K.A."/>
            <person name="Strausberg R.L."/>
            <person name="Venter J.C."/>
            <person name="Wilson R.K."/>
            <person name="Batzer M.A."/>
            <person name="Bustamante C.D."/>
            <person name="Eichler E.E."/>
            <person name="Hahn M.W."/>
            <person name="Hardison R.C."/>
            <person name="Makova K.D."/>
            <person name="Miller W."/>
            <person name="Milosavljevic A."/>
            <person name="Palermo R.E."/>
            <person name="Siepel A."/>
            <person name="Sikela J.M."/>
            <person name="Attaway T."/>
            <person name="Bell S."/>
            <person name="Bernard K.E."/>
            <person name="Buhay C.J."/>
            <person name="Chandrabose M.N."/>
            <person name="Dao M."/>
            <person name="Davis C."/>
            <person name="Delehaunty K.D."/>
            <person name="Ding Y."/>
            <person name="Dinh H.H."/>
            <person name="Dugan-Rocha S."/>
            <person name="Fulton L.A."/>
            <person name="Gabisi R.A."/>
            <person name="Garner T.T."/>
            <person name="Godfrey J."/>
            <person name="Hawes A.C."/>
            <person name="Hernandez J."/>
            <person name="Hines S."/>
            <person name="Holder M."/>
            <person name="Hume J."/>
            <person name="Jhangiani S.N."/>
            <person name="Joshi V."/>
            <person name="Khan Z.M."/>
            <person name="Kirkness E.F."/>
            <person name="Cree A."/>
            <person name="Fowler R.G."/>
            <person name="Lee S."/>
            <person name="Lewis L.R."/>
            <person name="Li Z."/>
            <person name="Liu Y.-S."/>
            <person name="Moore S.M."/>
            <person name="Muzny D."/>
            <person name="Nazareth L.V."/>
            <person name="Ngo D.N."/>
            <person name="Okwuonu G.O."/>
            <person name="Pai G."/>
            <person name="Parker D."/>
            <person name="Paul H.A."/>
            <person name="Pfannkoch C."/>
            <person name="Pohl C.S."/>
            <person name="Rogers Y.-H.C."/>
            <person name="Ruiz S.J."/>
            <person name="Sabo A."/>
            <person name="Santibanez J."/>
            <person name="Schneider B.W."/>
            <person name="Smith S.M."/>
            <person name="Sodergren E."/>
            <person name="Svatek A.F."/>
            <person name="Utterback T.R."/>
            <person name="Vattathil S."/>
            <person name="Warren W."/>
            <person name="White C.S."/>
            <person name="Chinwalla A.T."/>
            <person name="Feng Y."/>
            <person name="Halpern A.L."/>
            <person name="Hillier L.W."/>
            <person name="Huang X."/>
            <person name="Minx P."/>
            <person name="Nelson J.O."/>
            <person name="Pepin K.H."/>
            <person name="Qin X."/>
            <person name="Sutton G.G."/>
            <person name="Venter E."/>
            <person name="Walenz B.P."/>
            <person name="Wallis J.W."/>
            <person name="Worley K.C."/>
            <person name="Yang S.-P."/>
            <person name="Jones S.M."/>
            <person name="Marra M.A."/>
            <person name="Rocchi M."/>
            <person name="Schein J.E."/>
            <person name="Baertsch R."/>
            <person name="Clarke L."/>
            <person name="Csuros M."/>
            <person name="Glasscock J."/>
            <person name="Harris R.A."/>
            <person name="Havlak P."/>
            <person name="Jackson A.R."/>
            <person name="Jiang H."/>
            <person name="Liu Y."/>
            <person name="Messina D.N."/>
            <person name="Shen Y."/>
            <person name="Song H.X.-Z."/>
            <person name="Wylie T."/>
            <person name="Zhang L."/>
            <person name="Birney E."/>
            <person name="Han K."/>
            <person name="Konkel M.K."/>
            <person name="Lee J."/>
            <person name="Smit A.F.A."/>
            <person name="Ullmer B."/>
            <person name="Wang H."/>
            <person name="Xing J."/>
            <person name="Burhans R."/>
            <person name="Cheng Z."/>
            <person name="Karro J.E."/>
            <person name="Ma J."/>
            <person name="Raney B."/>
            <person name="She X."/>
            <person name="Cox M.J."/>
            <person name="Demuth J.P."/>
            <person name="Dumas L.J."/>
            <person name="Han S.-G."/>
            <person name="Hopkins J."/>
            <person name="Karimpour-Fard A."/>
            <person name="Kim Y.H."/>
            <person name="Pollack J.R."/>
            <person name="Vinar T."/>
            <person name="Addo-Quaye C."/>
            <person name="Degenhardt J."/>
            <person name="Denby A."/>
            <person name="Hubisz M.J."/>
            <person name="Indap A."/>
            <person name="Kosiol C."/>
            <person name="Lahn B.T."/>
            <person name="Lawson H.A."/>
            <person name="Marklein A."/>
            <person name="Nielsen R."/>
            <person name="Vallender E.J."/>
            <person name="Clark A.G."/>
            <person name="Ferguson B."/>
            <person name="Hernandez R.D."/>
            <person name="Hirani K."/>
            <person name="Kehrer-Sawatzki H."/>
            <person name="Kolb J."/>
            <person name="Patil S."/>
            <person name="Pu L.-L."/>
            <person name="Ren Y."/>
            <person name="Smith D.G."/>
            <person name="Wheeler D.A."/>
            <person name="Schenck I."/>
            <person name="Ball E.V."/>
            <person name="Chen R."/>
            <person name="Cooper D.N."/>
            <person name="Giardine B."/>
            <person name="Hsu F."/>
            <person name="Kent W.J."/>
            <person name="Lesk A."/>
            <person name="Nelson D.L."/>
            <person name="O'brien W.E."/>
            <person name="Pruefer K."/>
            <person name="Stenson P.D."/>
            <person name="Wallace J.C."/>
            <person name="Ke H."/>
            <person name="Liu X.-M."/>
            <person name="Wang P."/>
            <person name="Xiang A.P."/>
            <person name="Yang F."/>
            <person name="Barber G.P."/>
            <person name="Haussler D."/>
            <person name="Karolchik D."/>
            <person name="Kern A.D."/>
            <person name="Kuhn R.M."/>
            <person name="Smith K.E."/>
            <person name="Zwieg A.S."/>
        </authorList>
    </citation>
    <scope>NUCLEOTIDE SEQUENCE [LARGE SCALE GENOMIC DNA]</scope>
    <source>
        <strain evidence="5">17573</strain>
    </source>
</reference>
<evidence type="ECO:0000313" key="5">
    <source>
        <dbReference type="Proteomes" id="UP000006718"/>
    </source>
</evidence>
<dbReference type="InterPro" id="IPR001849">
    <property type="entry name" value="PH_domain"/>
</dbReference>
<feature type="region of interest" description="Disordered" evidence="2">
    <location>
        <begin position="76"/>
        <end position="103"/>
    </location>
</feature>
<accession>F7HJE7</accession>
<dbReference type="SMR" id="F7HJE7"/>
<evidence type="ECO:0000259" key="3">
    <source>
        <dbReference type="SMART" id="SM00233"/>
    </source>
</evidence>
<dbReference type="Ensembl" id="ENSMMUT00000000291.4">
    <property type="protein sequence ID" value="ENSMMUP00000000275.4"/>
    <property type="gene ID" value="ENSMMUG00000000196.4"/>
</dbReference>
<protein>
    <submittedName>
        <fullName evidence="4">Niban apoptosis regulator 3</fullName>
    </submittedName>
</protein>
<evidence type="ECO:0000313" key="6">
    <source>
        <dbReference type="VGNC" id="VGNC:75241"/>
    </source>
</evidence>
<dbReference type="AlphaFoldDB" id="F7HJE7"/>
<dbReference type="PANTHER" id="PTHR14392">
    <property type="entry name" value="NIBAN FAMILY MEMBER"/>
    <property type="match status" value="1"/>
</dbReference>
<reference evidence="4" key="4">
    <citation type="submission" date="2025-09" db="UniProtKB">
        <authorList>
            <consortium name="Ensembl"/>
        </authorList>
    </citation>
    <scope>IDENTIFICATION</scope>
    <source>
        <strain evidence="4">17573</strain>
    </source>
</reference>
<feature type="region of interest" description="Disordered" evidence="2">
    <location>
        <begin position="664"/>
        <end position="705"/>
    </location>
</feature>
<dbReference type="PaxDb" id="9544-ENSMMUP00000000274"/>
<dbReference type="GeneTree" id="ENSGT00940000154149"/>
<dbReference type="Proteomes" id="UP000006718">
    <property type="component" value="Chromosome 19"/>
</dbReference>
<feature type="domain" description="PH" evidence="3">
    <location>
        <begin position="153"/>
        <end position="281"/>
    </location>
</feature>
<reference evidence="4" key="2">
    <citation type="submission" date="2019-01" db="EMBL/GenBank/DDBJ databases">
        <authorList>
            <person name="Graves T."/>
            <person name="Eichler E.E."/>
            <person name="Wilson R.K."/>
        </authorList>
    </citation>
    <scope>NUCLEOTIDE SEQUENCE [LARGE SCALE GENOMIC DNA]</scope>
    <source>
        <strain evidence="4">17573</strain>
    </source>
</reference>
<dbReference type="InterPro" id="IPR011993">
    <property type="entry name" value="PH-like_dom_sf"/>
</dbReference>
<gene>
    <name evidence="4 6" type="primary">NIBAN3</name>
</gene>
<dbReference type="Pfam" id="PF26086">
    <property type="entry name" value="Niban2"/>
    <property type="match status" value="1"/>
</dbReference>
<dbReference type="SUPFAM" id="SSF50729">
    <property type="entry name" value="PH domain-like"/>
    <property type="match status" value="1"/>
</dbReference>
<dbReference type="CDD" id="cd23949">
    <property type="entry name" value="Niban-like"/>
    <property type="match status" value="1"/>
</dbReference>
<organism evidence="4 5">
    <name type="scientific">Macaca mulatta</name>
    <name type="common">Rhesus macaque</name>
    <dbReference type="NCBI Taxonomy" id="9544"/>
    <lineage>
        <taxon>Eukaryota</taxon>
        <taxon>Metazoa</taxon>
        <taxon>Chordata</taxon>
        <taxon>Craniata</taxon>
        <taxon>Vertebrata</taxon>
        <taxon>Euteleostomi</taxon>
        <taxon>Mammalia</taxon>
        <taxon>Eutheria</taxon>
        <taxon>Euarchontoglires</taxon>
        <taxon>Primates</taxon>
        <taxon>Haplorrhini</taxon>
        <taxon>Catarrhini</taxon>
        <taxon>Cercopithecidae</taxon>
        <taxon>Cercopithecinae</taxon>
        <taxon>Macaca</taxon>
    </lineage>
</organism>
<dbReference type="PANTHER" id="PTHR14392:SF4">
    <property type="entry name" value="PROTEIN NIBAN 3"/>
    <property type="match status" value="1"/>
</dbReference>
<dbReference type="Gene3D" id="2.30.29.30">
    <property type="entry name" value="Pleckstrin-homology domain (PH domain)/Phosphotyrosine-binding domain (PTB)"/>
    <property type="match status" value="1"/>
</dbReference>
<proteinExistence type="inferred from homology"/>
<dbReference type="VGNC" id="VGNC:75241">
    <property type="gene designation" value="NIBAN3"/>
</dbReference>
<dbReference type="InterPro" id="IPR026088">
    <property type="entry name" value="Niban-like"/>
</dbReference>
<reference evidence="4" key="3">
    <citation type="submission" date="2025-08" db="UniProtKB">
        <authorList>
            <consortium name="Ensembl"/>
        </authorList>
    </citation>
    <scope>IDENTIFICATION</scope>
    <source>
        <strain evidence="4">17573</strain>
    </source>
</reference>